<dbReference type="AlphaFoldDB" id="W7T0C3"/>
<evidence type="ECO:0000313" key="3">
    <source>
        <dbReference type="Proteomes" id="UP000019335"/>
    </source>
</evidence>
<name>W7T0C3_9STRA</name>
<keyword evidence="1" id="KW-1133">Transmembrane helix</keyword>
<proteinExistence type="predicted"/>
<reference evidence="2 3" key="1">
    <citation type="journal article" date="2014" name="Mol. Plant">
        <title>Chromosome Scale Genome Assembly and Transcriptome Profiling of Nannochloropsis gaditana in Nitrogen Depletion.</title>
        <authorList>
            <person name="Corteggiani Carpinelli E."/>
            <person name="Telatin A."/>
            <person name="Vitulo N."/>
            <person name="Forcato C."/>
            <person name="D'Angelo M."/>
            <person name="Schiavon R."/>
            <person name="Vezzi A."/>
            <person name="Giacometti G.M."/>
            <person name="Morosinotto T."/>
            <person name="Valle G."/>
        </authorList>
    </citation>
    <scope>NUCLEOTIDE SEQUENCE [LARGE SCALE GENOMIC DNA]</scope>
    <source>
        <strain evidence="2 3">B-31</strain>
    </source>
</reference>
<accession>W7T0C3</accession>
<keyword evidence="1" id="KW-0472">Membrane</keyword>
<organism evidence="2 3">
    <name type="scientific">Nannochloropsis gaditana</name>
    <dbReference type="NCBI Taxonomy" id="72520"/>
    <lineage>
        <taxon>Eukaryota</taxon>
        <taxon>Sar</taxon>
        <taxon>Stramenopiles</taxon>
        <taxon>Ochrophyta</taxon>
        <taxon>Eustigmatophyceae</taxon>
        <taxon>Eustigmatales</taxon>
        <taxon>Monodopsidaceae</taxon>
        <taxon>Nannochloropsis</taxon>
    </lineage>
</organism>
<protein>
    <submittedName>
        <fullName evidence="2">Uncharacterized protein</fullName>
    </submittedName>
</protein>
<keyword evidence="3" id="KW-1185">Reference proteome</keyword>
<gene>
    <name evidence="2" type="ORF">Naga_101236g1</name>
</gene>
<comment type="caution">
    <text evidence="2">The sequence shown here is derived from an EMBL/GenBank/DDBJ whole genome shotgun (WGS) entry which is preliminary data.</text>
</comment>
<evidence type="ECO:0000256" key="1">
    <source>
        <dbReference type="SAM" id="Phobius"/>
    </source>
</evidence>
<evidence type="ECO:0000313" key="2">
    <source>
        <dbReference type="EMBL" id="EWM20177.1"/>
    </source>
</evidence>
<sequence length="230" mass="27124">MLHFFFLHSPLQCAPLVVMIIYIFFFGTHRFYHCDGPSIPKYQETLYREVVGPAVIESAFSEPEEIRVGYATEAGAGPAIGLRWRRGIWGRDRCCRRCRRCSRRCCRRCRRSSCRRCSRRCCRRSRRGSCRRCSRDCRRDRRGSRRWSACCSDDDFIRVERWVNNQRALAPAAETLGCDRVPVEKERRRLPPLPVLRVDRIRVTTFYPKARRQAATDLTNLYGWGGGEWY</sequence>
<dbReference type="EMBL" id="AZIL01003287">
    <property type="protein sequence ID" value="EWM20177.1"/>
    <property type="molecule type" value="Genomic_DNA"/>
</dbReference>
<dbReference type="Proteomes" id="UP000019335">
    <property type="component" value="Unassembled WGS sequence"/>
</dbReference>
<keyword evidence="1" id="KW-0812">Transmembrane</keyword>
<feature type="transmembrane region" description="Helical" evidence="1">
    <location>
        <begin position="6"/>
        <end position="25"/>
    </location>
</feature>